<feature type="region of interest" description="Disordered" evidence="1">
    <location>
        <begin position="1"/>
        <end position="67"/>
    </location>
</feature>
<protein>
    <submittedName>
        <fullName evidence="2">Uncharacterized protein</fullName>
    </submittedName>
</protein>
<dbReference type="Proteomes" id="UP000614334">
    <property type="component" value="Unassembled WGS sequence"/>
</dbReference>
<evidence type="ECO:0000313" key="3">
    <source>
        <dbReference type="Proteomes" id="UP000614334"/>
    </source>
</evidence>
<name>A0A8H7IMN8_9AGAM</name>
<evidence type="ECO:0000256" key="1">
    <source>
        <dbReference type="SAM" id="MobiDB-lite"/>
    </source>
</evidence>
<comment type="caution">
    <text evidence="2">The sequence shown here is derived from an EMBL/GenBank/DDBJ whole genome shotgun (WGS) entry which is preliminary data.</text>
</comment>
<accession>A0A8H7IMN8</accession>
<dbReference type="AlphaFoldDB" id="A0A8H7IMN8"/>
<organism evidence="2 3">
    <name type="scientific">Rhizoctonia solani</name>
    <dbReference type="NCBI Taxonomy" id="456999"/>
    <lineage>
        <taxon>Eukaryota</taxon>
        <taxon>Fungi</taxon>
        <taxon>Dikarya</taxon>
        <taxon>Basidiomycota</taxon>
        <taxon>Agaricomycotina</taxon>
        <taxon>Agaricomycetes</taxon>
        <taxon>Cantharellales</taxon>
        <taxon>Ceratobasidiaceae</taxon>
        <taxon>Rhizoctonia</taxon>
    </lineage>
</organism>
<gene>
    <name evidence="2" type="ORF">RHS01_00091</name>
</gene>
<feature type="compositionally biased region" description="Low complexity" evidence="1">
    <location>
        <begin position="7"/>
        <end position="23"/>
    </location>
</feature>
<sequence length="104" mass="11256">MTGSPTHTNSNGGMGMSSHTSSGAGRPPAHKKRRMSTADTLASSTSGSERSDGTPSSWMISRTKRPRPVSCVTVCDVYPEQLPVHFVFAFADVSQPTWERSERE</sequence>
<dbReference type="EMBL" id="JACYCF010000001">
    <property type="protein sequence ID" value="KAF8761592.1"/>
    <property type="molecule type" value="Genomic_DNA"/>
</dbReference>
<reference evidence="2" key="1">
    <citation type="submission" date="2020-09" db="EMBL/GenBank/DDBJ databases">
        <title>Comparative genome analyses of four rice-infecting Rhizoctonia solani isolates reveal extensive enrichment of homogalacturonan modification genes.</title>
        <authorList>
            <person name="Lee D.-Y."/>
            <person name="Jeon J."/>
            <person name="Kim K.-T."/>
            <person name="Cheong K."/>
            <person name="Song H."/>
            <person name="Choi G."/>
            <person name="Ko J."/>
            <person name="Opiyo S.O."/>
            <person name="Zuo S."/>
            <person name="Madhav S."/>
            <person name="Lee Y.-H."/>
            <person name="Wang G.-L."/>
        </authorList>
    </citation>
    <scope>NUCLEOTIDE SEQUENCE</scope>
    <source>
        <strain evidence="2">AG1-IA B2</strain>
    </source>
</reference>
<feature type="compositionally biased region" description="Polar residues" evidence="1">
    <location>
        <begin position="37"/>
        <end position="60"/>
    </location>
</feature>
<proteinExistence type="predicted"/>
<evidence type="ECO:0000313" key="2">
    <source>
        <dbReference type="EMBL" id="KAF8761592.1"/>
    </source>
</evidence>